<evidence type="ECO:0000313" key="4">
    <source>
        <dbReference type="Proteomes" id="UP001162834"/>
    </source>
</evidence>
<reference evidence="3" key="1">
    <citation type="journal article" date="2022" name="Int. J. Syst. Evol. Microbiol.">
        <title>Pseudomonas aegrilactucae sp. nov. and Pseudomonas morbosilactucae sp. nov., pathogens causing bacterial rot of lettuce in Japan.</title>
        <authorList>
            <person name="Sawada H."/>
            <person name="Fujikawa T."/>
            <person name="Satou M."/>
        </authorList>
    </citation>
    <scope>NUCLEOTIDE SEQUENCE</scope>
    <source>
        <strain evidence="3">0166_1</strain>
    </source>
</reference>
<feature type="region of interest" description="Disordered" evidence="1">
    <location>
        <begin position="1"/>
        <end position="38"/>
    </location>
</feature>
<keyword evidence="4" id="KW-1185">Reference proteome</keyword>
<name>A0A9E7C1P7_9ACTN</name>
<dbReference type="KEGG" id="sbae:DSM104329_04131"/>
<proteinExistence type="predicted"/>
<dbReference type="EMBL" id="CP087164">
    <property type="protein sequence ID" value="UGS37710.1"/>
    <property type="molecule type" value="Genomic_DNA"/>
</dbReference>
<protein>
    <submittedName>
        <fullName evidence="3">Uncharacterized protein</fullName>
    </submittedName>
</protein>
<accession>A0A9E7C1P7</accession>
<sequence length="273" mass="28420">MVISPEPQNGTPDRPMSSTDTTATLESPERPVAPQRPRGTRLGFLIPGIVAAVLAVGLLALGGLALWGDAQKDSAGYLSTRTERIGDNTRALATKNLDVNLGGAGRLVESSEFGKVRLQATSRTGKPLFIGIAPTRDVARYLQDVSYSTVTDISTGPFEADYTRHAGTRWPAPPARRDFWAASSQGAGRQTLTWKVADGDWSVVVMNADGSPDVEASISAGAKLPFLDEVGWVALGGGIALVILATGLIVLGTRPPSGPAARAVGAGVPRVAL</sequence>
<feature type="compositionally biased region" description="Polar residues" evidence="1">
    <location>
        <begin position="1"/>
        <end position="25"/>
    </location>
</feature>
<keyword evidence="2" id="KW-0472">Membrane</keyword>
<evidence type="ECO:0000256" key="1">
    <source>
        <dbReference type="SAM" id="MobiDB-lite"/>
    </source>
</evidence>
<dbReference type="AlphaFoldDB" id="A0A9E7C1P7"/>
<organism evidence="3 4">
    <name type="scientific">Capillimicrobium parvum</name>
    <dbReference type="NCBI Taxonomy" id="2884022"/>
    <lineage>
        <taxon>Bacteria</taxon>
        <taxon>Bacillati</taxon>
        <taxon>Actinomycetota</taxon>
        <taxon>Thermoleophilia</taxon>
        <taxon>Solirubrobacterales</taxon>
        <taxon>Capillimicrobiaceae</taxon>
        <taxon>Capillimicrobium</taxon>
    </lineage>
</organism>
<keyword evidence="2" id="KW-1133">Transmembrane helix</keyword>
<dbReference type="Proteomes" id="UP001162834">
    <property type="component" value="Chromosome"/>
</dbReference>
<keyword evidence="2" id="KW-0812">Transmembrane</keyword>
<feature type="transmembrane region" description="Helical" evidence="2">
    <location>
        <begin position="230"/>
        <end position="252"/>
    </location>
</feature>
<evidence type="ECO:0000256" key="2">
    <source>
        <dbReference type="SAM" id="Phobius"/>
    </source>
</evidence>
<gene>
    <name evidence="3" type="ORF">DSM104329_04131</name>
</gene>
<evidence type="ECO:0000313" key="3">
    <source>
        <dbReference type="EMBL" id="UGS37710.1"/>
    </source>
</evidence>
<feature type="transmembrane region" description="Helical" evidence="2">
    <location>
        <begin position="44"/>
        <end position="67"/>
    </location>
</feature>